<comment type="caution">
    <text evidence="1">The sequence shown here is derived from an EMBL/GenBank/DDBJ whole genome shotgun (WGS) entry which is preliminary data.</text>
</comment>
<keyword evidence="2" id="KW-1185">Reference proteome</keyword>
<gene>
    <name evidence="1" type="ORF">LTR37_013656</name>
</gene>
<organism evidence="1 2">
    <name type="scientific">Vermiconidia calcicola</name>
    <dbReference type="NCBI Taxonomy" id="1690605"/>
    <lineage>
        <taxon>Eukaryota</taxon>
        <taxon>Fungi</taxon>
        <taxon>Dikarya</taxon>
        <taxon>Ascomycota</taxon>
        <taxon>Pezizomycotina</taxon>
        <taxon>Dothideomycetes</taxon>
        <taxon>Dothideomycetidae</taxon>
        <taxon>Mycosphaerellales</taxon>
        <taxon>Extremaceae</taxon>
        <taxon>Vermiconidia</taxon>
    </lineage>
</organism>
<accession>A0ACC3MW65</accession>
<proteinExistence type="predicted"/>
<reference evidence="1" key="1">
    <citation type="submission" date="2023-07" db="EMBL/GenBank/DDBJ databases">
        <title>Black Yeasts Isolated from many extreme environments.</title>
        <authorList>
            <person name="Coleine C."/>
            <person name="Stajich J.E."/>
            <person name="Selbmann L."/>
        </authorList>
    </citation>
    <scope>NUCLEOTIDE SEQUENCE</scope>
    <source>
        <strain evidence="1">CCFEE 5714</strain>
    </source>
</reference>
<protein>
    <submittedName>
        <fullName evidence="1">Uncharacterized protein</fullName>
    </submittedName>
</protein>
<evidence type="ECO:0000313" key="1">
    <source>
        <dbReference type="EMBL" id="KAK3704824.1"/>
    </source>
</evidence>
<dbReference type="Proteomes" id="UP001281147">
    <property type="component" value="Unassembled WGS sequence"/>
</dbReference>
<evidence type="ECO:0000313" key="2">
    <source>
        <dbReference type="Proteomes" id="UP001281147"/>
    </source>
</evidence>
<name>A0ACC3MW65_9PEZI</name>
<sequence length="114" mass="13125">MSVGTWDDYQPRPGDYYLCTKTGTEISTFERYIKTVPDGGKGYQIVFDGVPFQGYMGRLTEDQAKEARKQPFVLFVHQVTASEEDRLALERDVQEASEARRLLSTQWSEHLSRL</sequence>
<dbReference type="EMBL" id="JAUTXU010000135">
    <property type="protein sequence ID" value="KAK3704824.1"/>
    <property type="molecule type" value="Genomic_DNA"/>
</dbReference>